<organism evidence="1 2">
    <name type="scientific">Myceligenerans crystallogenes</name>
    <dbReference type="NCBI Taxonomy" id="316335"/>
    <lineage>
        <taxon>Bacteria</taxon>
        <taxon>Bacillati</taxon>
        <taxon>Actinomycetota</taxon>
        <taxon>Actinomycetes</taxon>
        <taxon>Micrococcales</taxon>
        <taxon>Promicromonosporaceae</taxon>
        <taxon>Myceligenerans</taxon>
    </lineage>
</organism>
<comment type="caution">
    <text evidence="1">The sequence shown here is derived from an EMBL/GenBank/DDBJ whole genome shotgun (WGS) entry which is preliminary data.</text>
</comment>
<dbReference type="SUPFAM" id="SSF56112">
    <property type="entry name" value="Protein kinase-like (PK-like)"/>
    <property type="match status" value="1"/>
</dbReference>
<evidence type="ECO:0000313" key="2">
    <source>
        <dbReference type="Proteomes" id="UP001501094"/>
    </source>
</evidence>
<proteinExistence type="predicted"/>
<dbReference type="EMBL" id="BAAANL010000005">
    <property type="protein sequence ID" value="GAA1866901.1"/>
    <property type="molecule type" value="Genomic_DNA"/>
</dbReference>
<evidence type="ECO:0008006" key="3">
    <source>
        <dbReference type="Google" id="ProtNLM"/>
    </source>
</evidence>
<evidence type="ECO:0000313" key="1">
    <source>
        <dbReference type="EMBL" id="GAA1866901.1"/>
    </source>
</evidence>
<protein>
    <recommendedName>
        <fullName evidence="3">Protein kinase domain-containing protein</fullName>
    </recommendedName>
</protein>
<keyword evidence="2" id="KW-1185">Reference proteome</keyword>
<dbReference type="Proteomes" id="UP001501094">
    <property type="component" value="Unassembled WGS sequence"/>
</dbReference>
<gene>
    <name evidence="1" type="ORF">GCM10009751_26350</name>
</gene>
<dbReference type="Gene3D" id="1.10.510.10">
    <property type="entry name" value="Transferase(Phosphotransferase) domain 1"/>
    <property type="match status" value="1"/>
</dbReference>
<dbReference type="InterPro" id="IPR011009">
    <property type="entry name" value="Kinase-like_dom_sf"/>
</dbReference>
<sequence>MVHLIDSTELVRVAVPDQGLSRDLLIRRLDTLAGIEHPNLVRVVTISPSGRDRMDVRLDRPDAADLPTVLASRGPFTAAEASGMVTGVARALAALHAAGLAHGTVEATDVLFAPDGTALLRPRLEPPVPAASEGPAEDIPSLARVAQSVLRSWLAGSGGSPAPLSSEDLALRAELAKARTADLRDRLAAKGFAARVQDVVAPQPVRMPTPEKLRAAARTGPIPIIGPAAGGRVLRRVDLEPVILAGAGLRRGLPPVLRGHRRPPAVLVAVSVAGLVCGLGAGIVATVSDLLPGDAAAAASASRGPSPEGDARSAADLGADMAAITDRGNPARAAKELTRLRMMLLSGMPVEVSDVDLAGSPAYAADAALLERITRWGAHVSGATVNVAAAEVVGVEGTGGTGGTAATRGAAAGGVLNEAVVRVEYSISAYLQVGDSGATQVPKSGIRSAMLSMTWTTDGWRVARVFS</sequence>
<accession>A0ABN2NIK4</accession>
<name>A0ABN2NIK4_9MICO</name>
<reference evidence="1 2" key="1">
    <citation type="journal article" date="2019" name="Int. J. Syst. Evol. Microbiol.">
        <title>The Global Catalogue of Microorganisms (GCM) 10K type strain sequencing project: providing services to taxonomists for standard genome sequencing and annotation.</title>
        <authorList>
            <consortium name="The Broad Institute Genomics Platform"/>
            <consortium name="The Broad Institute Genome Sequencing Center for Infectious Disease"/>
            <person name="Wu L."/>
            <person name="Ma J."/>
        </authorList>
    </citation>
    <scope>NUCLEOTIDE SEQUENCE [LARGE SCALE GENOMIC DNA]</scope>
    <source>
        <strain evidence="1 2">JCM 14326</strain>
    </source>
</reference>